<dbReference type="PROSITE" id="PS51257">
    <property type="entry name" value="PROKAR_LIPOPROTEIN"/>
    <property type="match status" value="1"/>
</dbReference>
<evidence type="ECO:0000313" key="10">
    <source>
        <dbReference type="Proteomes" id="UP000030401"/>
    </source>
</evidence>
<feature type="domain" description="ABC transporter substrate-binding protein PnrA-like" evidence="8">
    <location>
        <begin position="49"/>
        <end position="358"/>
    </location>
</feature>
<evidence type="ECO:0000259" key="8">
    <source>
        <dbReference type="Pfam" id="PF02608"/>
    </source>
</evidence>
<comment type="similarity">
    <text evidence="2">Belongs to the BMP lipoprotein family.</text>
</comment>
<dbReference type="InterPro" id="IPR050957">
    <property type="entry name" value="BMP_lipoprotein"/>
</dbReference>
<dbReference type="AlphaFoldDB" id="A0A0A5GB88"/>
<reference evidence="9 10" key="1">
    <citation type="submission" date="2013-08" db="EMBL/GenBank/DDBJ databases">
        <authorList>
            <person name="Huang J."/>
            <person name="Wang G."/>
        </authorList>
    </citation>
    <scope>NUCLEOTIDE SEQUENCE [LARGE SCALE GENOMIC DNA]</scope>
    <source>
        <strain evidence="9 10">JSM 072002</strain>
    </source>
</reference>
<feature type="signal peptide" evidence="7">
    <location>
        <begin position="1"/>
        <end position="22"/>
    </location>
</feature>
<keyword evidence="10" id="KW-1185">Reference proteome</keyword>
<evidence type="ECO:0000256" key="3">
    <source>
        <dbReference type="ARBA" id="ARBA00022475"/>
    </source>
</evidence>
<dbReference type="InterPro" id="IPR028082">
    <property type="entry name" value="Peripla_BP_I"/>
</dbReference>
<evidence type="ECO:0000256" key="5">
    <source>
        <dbReference type="ARBA" id="ARBA00023136"/>
    </source>
</evidence>
<evidence type="ECO:0000256" key="7">
    <source>
        <dbReference type="SAM" id="SignalP"/>
    </source>
</evidence>
<evidence type="ECO:0000256" key="4">
    <source>
        <dbReference type="ARBA" id="ARBA00022729"/>
    </source>
</evidence>
<dbReference type="CDD" id="cd06354">
    <property type="entry name" value="PBP1_PrnA-like"/>
    <property type="match status" value="1"/>
</dbReference>
<evidence type="ECO:0000256" key="6">
    <source>
        <dbReference type="ARBA" id="ARBA00023288"/>
    </source>
</evidence>
<dbReference type="SUPFAM" id="SSF53822">
    <property type="entry name" value="Periplasmic binding protein-like I"/>
    <property type="match status" value="1"/>
</dbReference>
<comment type="caution">
    <text evidence="9">The sequence shown here is derived from an EMBL/GenBank/DDBJ whole genome shotgun (WGS) entry which is preliminary data.</text>
</comment>
<protein>
    <submittedName>
        <fullName evidence="9">Membrane protein</fullName>
    </submittedName>
</protein>
<gene>
    <name evidence="9" type="ORF">N784_06900</name>
</gene>
<sequence>MLKQRKFMLLFVLLLSVGMVLAACGGSTNEEENAGNDAEGEEKSGDDFSAAMVTDVGGVDDKSFNQSSWEGLKAFGEEHGLEKGKAGFDYAQSESEADYLSNLNRLVKDDFNLIFGIGYKLSDAIKEVASRYEDTNFAIVDSVVEGDNIASITFKEHQGSFLVGVAAALKTETDKVGFVGATESELIEKFEAGFTAGAKSVNKDIDVQVQYAGGFDKADKGKLIASNMYEQGVDVIYHAAGATGNGVFAQAKDIKKNNPEDNVWVIGVDRDQYEEGQIGEDNVTLTSMVKRVDVAVQDLSNKAKEGNFPGGELLEYGLQDEAISVADTNEEAYTEDIAKEVEAWKEKIVNGDVEVPKTRDELKKFVESL</sequence>
<evidence type="ECO:0000256" key="2">
    <source>
        <dbReference type="ARBA" id="ARBA00008610"/>
    </source>
</evidence>
<keyword evidence="6" id="KW-0449">Lipoprotein</keyword>
<dbReference type="EMBL" id="AVPG01000002">
    <property type="protein sequence ID" value="KGX88385.1"/>
    <property type="molecule type" value="Genomic_DNA"/>
</dbReference>
<dbReference type="STRING" id="1385512.N784_06900"/>
<dbReference type="PANTHER" id="PTHR34296">
    <property type="entry name" value="TRANSCRIPTIONAL ACTIVATOR PROTEIN MED"/>
    <property type="match status" value="1"/>
</dbReference>
<accession>A0A0A5GB88</accession>
<name>A0A0A5GB88_9BACI</name>
<keyword evidence="5" id="KW-0472">Membrane</keyword>
<keyword evidence="3" id="KW-1003">Cell membrane</keyword>
<dbReference type="eggNOG" id="COG1744">
    <property type="taxonomic scope" value="Bacteria"/>
</dbReference>
<dbReference type="Proteomes" id="UP000030401">
    <property type="component" value="Unassembled WGS sequence"/>
</dbReference>
<dbReference type="Pfam" id="PF02608">
    <property type="entry name" value="Bmp"/>
    <property type="match status" value="1"/>
</dbReference>
<organism evidence="9 10">
    <name type="scientific">Pontibacillus litoralis JSM 072002</name>
    <dbReference type="NCBI Taxonomy" id="1385512"/>
    <lineage>
        <taxon>Bacteria</taxon>
        <taxon>Bacillati</taxon>
        <taxon>Bacillota</taxon>
        <taxon>Bacilli</taxon>
        <taxon>Bacillales</taxon>
        <taxon>Bacillaceae</taxon>
        <taxon>Pontibacillus</taxon>
    </lineage>
</organism>
<dbReference type="PANTHER" id="PTHR34296:SF2">
    <property type="entry name" value="ABC TRANSPORTER GUANOSINE-BINDING PROTEIN NUPN"/>
    <property type="match status" value="1"/>
</dbReference>
<dbReference type="GO" id="GO:0005886">
    <property type="term" value="C:plasma membrane"/>
    <property type="evidence" value="ECO:0007669"/>
    <property type="project" value="UniProtKB-SubCell"/>
</dbReference>
<dbReference type="InterPro" id="IPR003760">
    <property type="entry name" value="PnrA-like"/>
</dbReference>
<evidence type="ECO:0000256" key="1">
    <source>
        <dbReference type="ARBA" id="ARBA00004193"/>
    </source>
</evidence>
<proteinExistence type="inferred from homology"/>
<keyword evidence="4 7" id="KW-0732">Signal</keyword>
<evidence type="ECO:0000313" key="9">
    <source>
        <dbReference type="EMBL" id="KGX88385.1"/>
    </source>
</evidence>
<comment type="subcellular location">
    <subcellularLocation>
        <location evidence="1">Cell membrane</location>
        <topology evidence="1">Lipid-anchor</topology>
    </subcellularLocation>
</comment>
<feature type="chain" id="PRO_5002010661" evidence="7">
    <location>
        <begin position="23"/>
        <end position="369"/>
    </location>
</feature>
<dbReference type="Gene3D" id="3.40.50.2300">
    <property type="match status" value="2"/>
</dbReference>